<dbReference type="EMBL" id="AP019416">
    <property type="protein sequence ID" value="BBI48972.1"/>
    <property type="molecule type" value="Genomic_DNA"/>
</dbReference>
<keyword evidence="1" id="KW-1133">Transmembrane helix</keyword>
<dbReference type="InterPro" id="IPR016174">
    <property type="entry name" value="Di-haem_cyt_TM"/>
</dbReference>
<evidence type="ECO:0000313" key="3">
    <source>
        <dbReference type="Proteomes" id="UP000289555"/>
    </source>
</evidence>
<dbReference type="SUPFAM" id="SSF81342">
    <property type="entry name" value="Transmembrane di-heme cytochromes"/>
    <property type="match status" value="1"/>
</dbReference>
<keyword evidence="1" id="KW-0472">Membrane</keyword>
<name>A0ABM7GEK2_9GAMM</name>
<dbReference type="Proteomes" id="UP000289555">
    <property type="component" value="Chromosome"/>
</dbReference>
<protein>
    <recommendedName>
        <fullName evidence="4">Cytochrome b561 bacterial/Ni-hydrogenase domain-containing protein</fullName>
    </recommendedName>
</protein>
<reference evidence="3" key="1">
    <citation type="journal article" date="2019" name="Microbiol. Resour. Announc.">
        <title>Complete Genome Sequence of Halomonas olivaria, a Moderately Halophilic Bacterium Isolated from Olive Processing Effluents, Obtained by Nanopore Sequencing.</title>
        <authorList>
            <person name="Nagata S."/>
            <person name="Ii K.M."/>
            <person name="Tsukimi T."/>
            <person name="Miura M.C."/>
            <person name="Galipon J."/>
            <person name="Arakawa K."/>
        </authorList>
    </citation>
    <scope>NUCLEOTIDE SEQUENCE [LARGE SCALE GENOMIC DNA]</scope>
    <source>
        <strain evidence="3">TYRC17</strain>
    </source>
</reference>
<feature type="transmembrane region" description="Helical" evidence="1">
    <location>
        <begin position="13"/>
        <end position="37"/>
    </location>
</feature>
<keyword evidence="3" id="KW-1185">Reference proteome</keyword>
<evidence type="ECO:0000313" key="2">
    <source>
        <dbReference type="EMBL" id="BBI48972.1"/>
    </source>
</evidence>
<accession>A0ABM7GEK2</accession>
<evidence type="ECO:0008006" key="4">
    <source>
        <dbReference type="Google" id="ProtNLM"/>
    </source>
</evidence>
<sequence>MHELDHYIYPHRVLHWLVAGAVLLSLASGLTLGFLGYERTVALVGNMFTNLLYTSHKTLGC</sequence>
<organism evidence="2 3">
    <name type="scientific">Vreelandella olivaria</name>
    <dbReference type="NCBI Taxonomy" id="390919"/>
    <lineage>
        <taxon>Bacteria</taxon>
        <taxon>Pseudomonadati</taxon>
        <taxon>Pseudomonadota</taxon>
        <taxon>Gammaproteobacteria</taxon>
        <taxon>Oceanospirillales</taxon>
        <taxon>Halomonadaceae</taxon>
        <taxon>Vreelandella</taxon>
    </lineage>
</organism>
<proteinExistence type="predicted"/>
<evidence type="ECO:0000256" key="1">
    <source>
        <dbReference type="SAM" id="Phobius"/>
    </source>
</evidence>
<gene>
    <name evidence="2" type="ORF">HORIV_13930</name>
</gene>
<keyword evidence="1" id="KW-0812">Transmembrane</keyword>